<dbReference type="InterPro" id="IPR012332">
    <property type="entry name" value="Autotransporter_pectin_lyase_C"/>
</dbReference>
<dbReference type="Proteomes" id="UP000315648">
    <property type="component" value="Unassembled WGS sequence"/>
</dbReference>
<proteinExistence type="predicted"/>
<evidence type="ECO:0000313" key="2">
    <source>
        <dbReference type="EMBL" id="TSJ79469.1"/>
    </source>
</evidence>
<organism evidence="2 3">
    <name type="scientific">Rariglobus hedericola</name>
    <dbReference type="NCBI Taxonomy" id="2597822"/>
    <lineage>
        <taxon>Bacteria</taxon>
        <taxon>Pseudomonadati</taxon>
        <taxon>Verrucomicrobiota</taxon>
        <taxon>Opitutia</taxon>
        <taxon>Opitutales</taxon>
        <taxon>Opitutaceae</taxon>
        <taxon>Rariglobus</taxon>
    </lineage>
</organism>
<keyword evidence="3" id="KW-1185">Reference proteome</keyword>
<dbReference type="AlphaFoldDB" id="A0A556QS76"/>
<evidence type="ECO:0000313" key="3">
    <source>
        <dbReference type="Proteomes" id="UP000315648"/>
    </source>
</evidence>
<accession>A0A556QS76</accession>
<feature type="signal peptide" evidence="1">
    <location>
        <begin position="1"/>
        <end position="21"/>
    </location>
</feature>
<dbReference type="RefSeq" id="WP_144230010.1">
    <property type="nucleotide sequence ID" value="NZ_CBCRVV010000030.1"/>
</dbReference>
<gene>
    <name evidence="2" type="ORF">FPL22_09330</name>
</gene>
<dbReference type="EMBL" id="VMBG01000001">
    <property type="protein sequence ID" value="TSJ79469.1"/>
    <property type="molecule type" value="Genomic_DNA"/>
</dbReference>
<keyword evidence="1" id="KW-0732">Signal</keyword>
<comment type="caution">
    <text evidence="2">The sequence shown here is derived from an EMBL/GenBank/DDBJ whole genome shotgun (WGS) entry which is preliminary data.</text>
</comment>
<evidence type="ECO:0008006" key="4">
    <source>
        <dbReference type="Google" id="ProtNLM"/>
    </source>
</evidence>
<reference evidence="2 3" key="1">
    <citation type="submission" date="2019-07" db="EMBL/GenBank/DDBJ databases">
        <title>Description of 53C-WASEF.</title>
        <authorList>
            <person name="Pitt A."/>
            <person name="Hahn M.W."/>
        </authorList>
    </citation>
    <scope>NUCLEOTIDE SEQUENCE [LARGE SCALE GENOMIC DNA]</scope>
    <source>
        <strain evidence="2 3">53C-WASEF</strain>
    </source>
</reference>
<dbReference type="Gene3D" id="2.160.20.20">
    <property type="match status" value="1"/>
</dbReference>
<sequence>MNSKRPSVSSFSVALATLALATISTPISLSAATVIWGGSSGEYTTGANWTGGSVPNTAGGDTAVINGGAVTYTAGGDLAINNGGTLQINGGSWTQAGGISWIQLGGGTLHVTGGAFNQGTAGNLNRNATSAIIVSGGTASLNGNYTYETAATGTLSISGSGTVNIGGEFSPINTFTLSGGTLNIGTLISFSNGPGTINLSGGTISVNGASGSSGFYAANASQGINFSTGSSGTVVIRNSSVAATSGLFTNGSIQYNGTNSASQFNVAQVGGDVFITNISAIPEPSAYAALVALTTLCFAVTRRRKHA</sequence>
<protein>
    <recommendedName>
        <fullName evidence="4">PEP-CTERM sorting domain-containing protein</fullName>
    </recommendedName>
</protein>
<feature type="chain" id="PRO_5022157861" description="PEP-CTERM sorting domain-containing protein" evidence="1">
    <location>
        <begin position="22"/>
        <end position="307"/>
    </location>
</feature>
<evidence type="ECO:0000256" key="1">
    <source>
        <dbReference type="SAM" id="SignalP"/>
    </source>
</evidence>
<dbReference type="OrthoDB" id="194985at2"/>
<dbReference type="SUPFAM" id="SSF51126">
    <property type="entry name" value="Pectin lyase-like"/>
    <property type="match status" value="1"/>
</dbReference>
<dbReference type="InterPro" id="IPR011050">
    <property type="entry name" value="Pectin_lyase_fold/virulence"/>
</dbReference>
<name>A0A556QS76_9BACT</name>